<comment type="caution">
    <text evidence="2">The sequence shown here is derived from an EMBL/GenBank/DDBJ whole genome shotgun (WGS) entry which is preliminary data.</text>
</comment>
<reference evidence="2" key="2">
    <citation type="submission" date="2023-04" db="EMBL/GenBank/DDBJ databases">
        <authorList>
            <person name="Bruccoleri R.E."/>
            <person name="Oakeley E.J."/>
            <person name="Faust A.-M."/>
            <person name="Dessus-Babus S."/>
            <person name="Altorfer M."/>
            <person name="Burckhardt D."/>
            <person name="Oertli M."/>
            <person name="Naumann U."/>
            <person name="Petersen F."/>
            <person name="Wong J."/>
        </authorList>
    </citation>
    <scope>NUCLEOTIDE SEQUENCE</scope>
    <source>
        <strain evidence="2">GSM-AAB239-AS_SAM_17_03QT</strain>
        <tissue evidence="2">Leaf</tissue>
    </source>
</reference>
<dbReference type="Gene3D" id="2.30.240.10">
    <property type="entry name" value="At5g01610-like"/>
    <property type="match status" value="1"/>
</dbReference>
<feature type="compositionally biased region" description="Basic and acidic residues" evidence="1">
    <location>
        <begin position="145"/>
        <end position="171"/>
    </location>
</feature>
<dbReference type="Pfam" id="PF04398">
    <property type="entry name" value="DUF538"/>
    <property type="match status" value="1"/>
</dbReference>
<organism evidence="2 3">
    <name type="scientific">Iris pallida</name>
    <name type="common">Sweet iris</name>
    <dbReference type="NCBI Taxonomy" id="29817"/>
    <lineage>
        <taxon>Eukaryota</taxon>
        <taxon>Viridiplantae</taxon>
        <taxon>Streptophyta</taxon>
        <taxon>Embryophyta</taxon>
        <taxon>Tracheophyta</taxon>
        <taxon>Spermatophyta</taxon>
        <taxon>Magnoliopsida</taxon>
        <taxon>Liliopsida</taxon>
        <taxon>Asparagales</taxon>
        <taxon>Iridaceae</taxon>
        <taxon>Iridoideae</taxon>
        <taxon>Irideae</taxon>
        <taxon>Iris</taxon>
    </lineage>
</organism>
<accession>A0AAX6DIN6</accession>
<dbReference type="SUPFAM" id="SSF141562">
    <property type="entry name" value="At5g01610-like"/>
    <property type="match status" value="1"/>
</dbReference>
<keyword evidence="3" id="KW-1185">Reference proteome</keyword>
<dbReference type="EMBL" id="JANAVB010044219">
    <property type="protein sequence ID" value="KAJ6791626.1"/>
    <property type="molecule type" value="Genomic_DNA"/>
</dbReference>
<dbReference type="InterPro" id="IPR007493">
    <property type="entry name" value="DUF538"/>
</dbReference>
<sequence>MAQITDELKAKAEVYYGDDICREKSRFLLQEVGLPRGLLPLKDIIEVGYVEETGYVWLKQKKKIEHTFKKIGKAVAYGTEITAYVEKCKIRKLTGVKAKELMIWISLVELSVNDPPTGKLTGKIASGLYRTFPTSAFELEEEEEHLDKKVEEESKKEESKVEDEGKKVAAA</sequence>
<feature type="region of interest" description="Disordered" evidence="1">
    <location>
        <begin position="140"/>
        <end position="171"/>
    </location>
</feature>
<protein>
    <submittedName>
        <fullName evidence="2">Uncharacterized protein</fullName>
    </submittedName>
</protein>
<name>A0AAX6DIN6_IRIPA</name>
<dbReference type="InterPro" id="IPR036758">
    <property type="entry name" value="At5g01610-like"/>
</dbReference>
<dbReference type="PANTHER" id="PTHR31676:SF10">
    <property type="entry name" value="EXPRESSED PROTEIN"/>
    <property type="match status" value="1"/>
</dbReference>
<dbReference type="AlphaFoldDB" id="A0AAX6DIN6"/>
<dbReference type="Proteomes" id="UP001140949">
    <property type="component" value="Unassembled WGS sequence"/>
</dbReference>
<proteinExistence type="predicted"/>
<reference evidence="2" key="1">
    <citation type="journal article" date="2023" name="GigaByte">
        <title>Genome assembly of the bearded iris, Iris pallida Lam.</title>
        <authorList>
            <person name="Bruccoleri R.E."/>
            <person name="Oakeley E.J."/>
            <person name="Faust A.M.E."/>
            <person name="Altorfer M."/>
            <person name="Dessus-Babus S."/>
            <person name="Burckhardt D."/>
            <person name="Oertli M."/>
            <person name="Naumann U."/>
            <person name="Petersen F."/>
            <person name="Wong J."/>
        </authorList>
    </citation>
    <scope>NUCLEOTIDE SEQUENCE</scope>
    <source>
        <strain evidence="2">GSM-AAB239-AS_SAM_17_03QT</strain>
    </source>
</reference>
<evidence type="ECO:0000313" key="2">
    <source>
        <dbReference type="EMBL" id="KAJ6791626.1"/>
    </source>
</evidence>
<dbReference type="PANTHER" id="PTHR31676">
    <property type="entry name" value="T31J12.3 PROTEIN-RELATED"/>
    <property type="match status" value="1"/>
</dbReference>
<evidence type="ECO:0000313" key="3">
    <source>
        <dbReference type="Proteomes" id="UP001140949"/>
    </source>
</evidence>
<evidence type="ECO:0000256" key="1">
    <source>
        <dbReference type="SAM" id="MobiDB-lite"/>
    </source>
</evidence>
<gene>
    <name evidence="2" type="ORF">M6B38_243300</name>
</gene>